<dbReference type="InterPro" id="IPR001845">
    <property type="entry name" value="HTH_ArsR_DNA-bd_dom"/>
</dbReference>
<dbReference type="AlphaFoldDB" id="A0A3S5Y1E9"/>
<dbReference type="PANTHER" id="PTHR38600:SF2">
    <property type="entry name" value="SLL0088 PROTEIN"/>
    <property type="match status" value="1"/>
</dbReference>
<gene>
    <name evidence="2" type="ordered locus">REQ_02120</name>
</gene>
<reference evidence="2" key="1">
    <citation type="journal article" date="2010" name="PLoS Genet.">
        <title>The genome of a pathogenic rhodococcus: cooptive virulence underpinned by key gene acquisitions.</title>
        <authorList>
            <person name="Letek M."/>
            <person name="Gonzalez P."/>
            <person name="Macarthur I."/>
            <person name="Rodriguez H."/>
            <person name="Freeman T.C."/>
            <person name="Valero-Rello A."/>
            <person name="Blanco M."/>
            <person name="Buckley T."/>
            <person name="Cherevach I."/>
            <person name="Fahey R."/>
            <person name="Hapeshi A."/>
            <person name="Holdstock J."/>
            <person name="Leadon D."/>
            <person name="Navas J."/>
            <person name="Ocampo A."/>
            <person name="Quail M.A."/>
            <person name="Sanders M."/>
            <person name="Scortti M.M."/>
            <person name="Prescott J.F."/>
            <person name="Fogarty U."/>
            <person name="Meijer W.G."/>
            <person name="Parkhill J."/>
            <person name="Bentley S.D."/>
            <person name="Vazquez-Boland J.A."/>
        </authorList>
    </citation>
    <scope>NUCLEOTIDE SEQUENCE [LARGE SCALE GENOMIC DNA]</scope>
    <source>
        <strain evidence="2 3">103S</strain>
    </source>
</reference>
<organism evidence="2">
    <name type="scientific">Rhodococcus hoagii (strain 103S)</name>
    <name type="common">Rhodococcus equi</name>
    <dbReference type="NCBI Taxonomy" id="685727"/>
    <lineage>
        <taxon>Bacteria</taxon>
        <taxon>Bacillati</taxon>
        <taxon>Actinomycetota</taxon>
        <taxon>Actinomycetes</taxon>
        <taxon>Mycobacteriales</taxon>
        <taxon>Nocardiaceae</taxon>
        <taxon>Prescottella</taxon>
    </lineage>
</organism>
<dbReference type="RefSeq" id="WP_005516304.1">
    <property type="nucleotide sequence ID" value="NC_014659.1"/>
</dbReference>
<evidence type="ECO:0000313" key="2">
    <source>
        <dbReference type="EMBL" id="CBH46361.1"/>
    </source>
</evidence>
<name>A0A3S5Y1E9_RHOH1</name>
<dbReference type="PROSITE" id="PS50987">
    <property type="entry name" value="HTH_ARSR_2"/>
    <property type="match status" value="1"/>
</dbReference>
<evidence type="ECO:0000259" key="1">
    <source>
        <dbReference type="PROSITE" id="PS50987"/>
    </source>
</evidence>
<protein>
    <submittedName>
        <fullName evidence="2">ArsR family transcriptional regulator</fullName>
    </submittedName>
</protein>
<dbReference type="SMART" id="SM00418">
    <property type="entry name" value="HTH_ARSR"/>
    <property type="match status" value="1"/>
</dbReference>
<accession>A0A3S5Y1E9</accession>
<proteinExistence type="predicted"/>
<dbReference type="InterPro" id="IPR011991">
    <property type="entry name" value="ArsR-like_HTH"/>
</dbReference>
<dbReference type="EMBL" id="FN563149">
    <property type="protein sequence ID" value="CBH46361.1"/>
    <property type="molecule type" value="Genomic_DNA"/>
</dbReference>
<dbReference type="Gene3D" id="1.10.10.10">
    <property type="entry name" value="Winged helix-like DNA-binding domain superfamily/Winged helix DNA-binding domain"/>
    <property type="match status" value="1"/>
</dbReference>
<sequence>MPSGDPSAAPVVFAALADDTRWDILLRLGRHPASASALARELPVSRQAIAKHLAVLQDVGLVVPERDGREVRFVAVGARLSEAAAQLERIASGWDRRLARIKMRAEAPDRD</sequence>
<dbReference type="PANTHER" id="PTHR38600">
    <property type="entry name" value="TRANSCRIPTIONAL REGULATORY PROTEIN"/>
    <property type="match status" value="1"/>
</dbReference>
<dbReference type="GO" id="GO:0003700">
    <property type="term" value="F:DNA-binding transcription factor activity"/>
    <property type="evidence" value="ECO:0007669"/>
    <property type="project" value="InterPro"/>
</dbReference>
<dbReference type="GeneID" id="57575723"/>
<dbReference type="KEGG" id="req:REQ_02120"/>
<dbReference type="InterPro" id="IPR036388">
    <property type="entry name" value="WH-like_DNA-bd_sf"/>
</dbReference>
<dbReference type="CDD" id="cd00090">
    <property type="entry name" value="HTH_ARSR"/>
    <property type="match status" value="1"/>
</dbReference>
<dbReference type="PRINTS" id="PR00778">
    <property type="entry name" value="HTHARSR"/>
</dbReference>
<dbReference type="Pfam" id="PF12840">
    <property type="entry name" value="HTH_20"/>
    <property type="match status" value="1"/>
</dbReference>
<evidence type="ECO:0000313" key="3">
    <source>
        <dbReference type="Proteomes" id="UP000006892"/>
    </source>
</evidence>
<dbReference type="SUPFAM" id="SSF46785">
    <property type="entry name" value="Winged helix' DNA-binding domain"/>
    <property type="match status" value="1"/>
</dbReference>
<dbReference type="Proteomes" id="UP001154400">
    <property type="component" value="Chromosome"/>
</dbReference>
<dbReference type="NCBIfam" id="NF033788">
    <property type="entry name" value="HTH_metalloreg"/>
    <property type="match status" value="1"/>
</dbReference>
<dbReference type="InterPro" id="IPR036390">
    <property type="entry name" value="WH_DNA-bd_sf"/>
</dbReference>
<feature type="domain" description="HTH arsR-type" evidence="1">
    <location>
        <begin position="1"/>
        <end position="95"/>
    </location>
</feature>